<organism evidence="1">
    <name type="scientific">Arundo donax</name>
    <name type="common">Giant reed</name>
    <name type="synonym">Donax arundinaceus</name>
    <dbReference type="NCBI Taxonomy" id="35708"/>
    <lineage>
        <taxon>Eukaryota</taxon>
        <taxon>Viridiplantae</taxon>
        <taxon>Streptophyta</taxon>
        <taxon>Embryophyta</taxon>
        <taxon>Tracheophyta</taxon>
        <taxon>Spermatophyta</taxon>
        <taxon>Magnoliopsida</taxon>
        <taxon>Liliopsida</taxon>
        <taxon>Poales</taxon>
        <taxon>Poaceae</taxon>
        <taxon>PACMAD clade</taxon>
        <taxon>Arundinoideae</taxon>
        <taxon>Arundineae</taxon>
        <taxon>Arundo</taxon>
    </lineage>
</organism>
<proteinExistence type="predicted"/>
<reference evidence="1" key="2">
    <citation type="journal article" date="2015" name="Data Brief">
        <title>Shoot transcriptome of the giant reed, Arundo donax.</title>
        <authorList>
            <person name="Barrero R.A."/>
            <person name="Guerrero F.D."/>
            <person name="Moolhuijzen P."/>
            <person name="Goolsby J.A."/>
            <person name="Tidwell J."/>
            <person name="Bellgard S.E."/>
            <person name="Bellgard M.I."/>
        </authorList>
    </citation>
    <scope>NUCLEOTIDE SEQUENCE</scope>
    <source>
        <tissue evidence="1">Shoot tissue taken approximately 20 cm above the soil surface</tissue>
    </source>
</reference>
<evidence type="ECO:0000313" key="1">
    <source>
        <dbReference type="EMBL" id="JAD92214.1"/>
    </source>
</evidence>
<protein>
    <submittedName>
        <fullName evidence="1">Gpm9</fullName>
    </submittedName>
</protein>
<sequence>MKKHSNLQYI</sequence>
<dbReference type="EMBL" id="GBRH01205681">
    <property type="protein sequence ID" value="JAD92214.1"/>
    <property type="molecule type" value="Transcribed_RNA"/>
</dbReference>
<name>A0A0A9DUJ0_ARUDO</name>
<reference evidence="1" key="1">
    <citation type="submission" date="2014-09" db="EMBL/GenBank/DDBJ databases">
        <authorList>
            <person name="Magalhaes I.L.F."/>
            <person name="Oliveira U."/>
            <person name="Santos F.R."/>
            <person name="Vidigal T.H.D.A."/>
            <person name="Brescovit A.D."/>
            <person name="Santos A.J."/>
        </authorList>
    </citation>
    <scope>NUCLEOTIDE SEQUENCE</scope>
    <source>
        <tissue evidence="1">Shoot tissue taken approximately 20 cm above the soil surface</tissue>
    </source>
</reference>
<accession>A0A0A9DUJ0</accession>